<dbReference type="Pfam" id="PF17871">
    <property type="entry name" value="AAA_lid_9"/>
    <property type="match status" value="1"/>
</dbReference>
<dbReference type="InterPro" id="IPR036628">
    <property type="entry name" value="Clp_N_dom_sf"/>
</dbReference>
<dbReference type="PROSITE" id="PS00870">
    <property type="entry name" value="CLPAB_1"/>
    <property type="match status" value="1"/>
</dbReference>
<dbReference type="InterPro" id="IPR003959">
    <property type="entry name" value="ATPase_AAA_core"/>
</dbReference>
<dbReference type="Gene3D" id="1.10.1780.10">
    <property type="entry name" value="Clp, N-terminal domain"/>
    <property type="match status" value="1"/>
</dbReference>
<dbReference type="Pfam" id="PF00004">
    <property type="entry name" value="AAA"/>
    <property type="match status" value="1"/>
</dbReference>
<dbReference type="AlphaFoldDB" id="A0A3F2ZVW6"/>
<evidence type="ECO:0000313" key="8">
    <source>
        <dbReference type="Proteomes" id="UP000002333"/>
    </source>
</evidence>
<feature type="domain" description="Clp R" evidence="6">
    <location>
        <begin position="1"/>
        <end position="147"/>
    </location>
</feature>
<dbReference type="InterPro" id="IPR001270">
    <property type="entry name" value="ClpA/B"/>
</dbReference>
<dbReference type="SUPFAM" id="SSF52540">
    <property type="entry name" value="P-loop containing nucleoside triphosphate hydrolases"/>
    <property type="match status" value="2"/>
</dbReference>
<evidence type="ECO:0000256" key="2">
    <source>
        <dbReference type="ARBA" id="ARBA00022741"/>
    </source>
</evidence>
<name>A0A3F2ZVW6_CLOB6</name>
<proteinExistence type="predicted"/>
<dbReference type="Pfam" id="PF07724">
    <property type="entry name" value="AAA_2"/>
    <property type="match status" value="1"/>
</dbReference>
<dbReference type="InterPro" id="IPR018368">
    <property type="entry name" value="ClpA/B_CS1"/>
</dbReference>
<reference evidence="7 8" key="1">
    <citation type="journal article" date="2007" name="PLoS ONE">
        <title>Analysis of the neurotoxin complex genes in Clostridium botulinum A1-A4 and B1 strains: BoNT/A3, /Ba4 and /B1 clusters are located within plasmids.</title>
        <authorList>
            <person name="Smith T.J."/>
            <person name="Hill K.K."/>
            <person name="Foley B.T."/>
            <person name="Detter J.C."/>
            <person name="Munk A.C."/>
            <person name="Bruce D.C."/>
            <person name="Doggett N.A."/>
            <person name="Smith L.A."/>
            <person name="Marks J.D."/>
            <person name="Xie G."/>
            <person name="Brettin T.S."/>
        </authorList>
    </citation>
    <scope>NUCLEOTIDE SEQUENCE [LARGE SCALE GENOMIC DNA]</scope>
    <source>
        <strain evidence="8">657 / Type Ba4</strain>
    </source>
</reference>
<dbReference type="KEGG" id="cbi:CLJ_0018"/>
<dbReference type="PROSITE" id="PS51903">
    <property type="entry name" value="CLP_R"/>
    <property type="match status" value="1"/>
</dbReference>
<dbReference type="InterPro" id="IPR027417">
    <property type="entry name" value="P-loop_NTPase"/>
</dbReference>
<dbReference type="GO" id="GO:0005737">
    <property type="term" value="C:cytoplasm"/>
    <property type="evidence" value="ECO:0007669"/>
    <property type="project" value="TreeGrafter"/>
</dbReference>
<dbReference type="Gene3D" id="3.40.50.300">
    <property type="entry name" value="P-loop containing nucleotide triphosphate hydrolases"/>
    <property type="match status" value="2"/>
</dbReference>
<dbReference type="PANTHER" id="PTHR11638:SF18">
    <property type="entry name" value="HEAT SHOCK PROTEIN 104"/>
    <property type="match status" value="1"/>
</dbReference>
<dbReference type="PRINTS" id="PR00300">
    <property type="entry name" value="CLPPROTEASEA"/>
</dbReference>
<dbReference type="FunFam" id="3.40.50.300:FF:000025">
    <property type="entry name" value="ATP-dependent Clp protease subunit"/>
    <property type="match status" value="1"/>
</dbReference>
<dbReference type="CDD" id="cd00009">
    <property type="entry name" value="AAA"/>
    <property type="match status" value="1"/>
</dbReference>
<dbReference type="GO" id="GO:0005524">
    <property type="term" value="F:ATP binding"/>
    <property type="evidence" value="ECO:0007669"/>
    <property type="project" value="UniProtKB-KW"/>
</dbReference>
<accession>A0A3F2ZVW6</accession>
<keyword evidence="7" id="KW-0614">Plasmid</keyword>
<sequence length="746" mass="84567">MNKLNNELKQVLSEAKFIAIKFNHTRIEVEDFFIVLAKHKNSNVYKILRLLNIDVKDLINEVVSEYKDKNSIRYSQEMLDSIVASDSLKEIIMKASIEAINMKNELIESQHILLALSKEDSTLGKKIKNKGIDESKILEGLSKIQFSNEKNYNSDEESFLNKYAIDLTKCALENKFNMVLGREDELGYVIEILLRKSKNNPVLIGEPGVGKTAIVEGLACLIVQGKVPDELKNKKIYSLDLGALVAGSKFRGEFEERLKKVITEIQNSYGQIILFIDEMHTLVGAGSTDGPMDASNLLKPALARGELHCIGATTIKEYRKYIEKDPALERRFKTVLVEEPSIEKTIHILDGIKNIYEDYHNVKFNRSAIKAAVTLSSRYISERFLPDKAIDLLDEAAARKKIISKVDRDNSSDVIEVKKSDIAEIVSKWTKIPVSDLLEDEARKLRNLESHLKKRVIGQNKAVQAVSNAVIRSRVCLSNPRKPIGSFIFLGPTGVGKTELACNLAKILFNDIDSVIRIDMSEYQDKSMLARLIGAPPGYVGYEEGGQLTEKVRCRPYSIVLLDEIEKAHRDIVNIMLQILDDGRVTDGQGRTINFRNTIIIMTSNIGSKDILKEDDEEKLNQKIKKELIKEFSPEFLNRIDESIIFKPLSKDSLIKIISLQLREFIAQLQNKNIKVNITENVKLLILDYLEDLQFGARPIRRSIQSKIITPISRKIVEGNIVEGDSILIFDNGKEIEIRNERRNKK</sequence>
<organism evidence="7 8">
    <name type="scientific">Clostridium botulinum (strain 657 / Type Ba4)</name>
    <dbReference type="NCBI Taxonomy" id="515621"/>
    <lineage>
        <taxon>Bacteria</taxon>
        <taxon>Bacillati</taxon>
        <taxon>Bacillota</taxon>
        <taxon>Clostridia</taxon>
        <taxon>Eubacteriales</taxon>
        <taxon>Clostridiaceae</taxon>
        <taxon>Clostridium</taxon>
    </lineage>
</organism>
<evidence type="ECO:0000256" key="3">
    <source>
        <dbReference type="ARBA" id="ARBA00022840"/>
    </source>
</evidence>
<dbReference type="SMART" id="SM01086">
    <property type="entry name" value="ClpB_D2-small"/>
    <property type="match status" value="1"/>
</dbReference>
<dbReference type="EMBL" id="CP001081">
    <property type="protein sequence ID" value="ACQ51400.1"/>
    <property type="molecule type" value="Genomic_DNA"/>
</dbReference>
<protein>
    <submittedName>
        <fullName evidence="7">Chaperone ClpB</fullName>
    </submittedName>
</protein>
<evidence type="ECO:0000256" key="5">
    <source>
        <dbReference type="PROSITE-ProRule" id="PRU01251"/>
    </source>
</evidence>
<dbReference type="Pfam" id="PF10431">
    <property type="entry name" value="ClpB_D2-small"/>
    <property type="match status" value="1"/>
</dbReference>
<dbReference type="RefSeq" id="WP_003362727.1">
    <property type="nucleotide sequence ID" value="NC_012654.1"/>
</dbReference>
<dbReference type="GO" id="GO:0034605">
    <property type="term" value="P:cellular response to heat"/>
    <property type="evidence" value="ECO:0007669"/>
    <property type="project" value="TreeGrafter"/>
</dbReference>
<dbReference type="Gene3D" id="1.10.8.60">
    <property type="match status" value="2"/>
</dbReference>
<dbReference type="InterPro" id="IPR019489">
    <property type="entry name" value="Clp_ATPase_C"/>
</dbReference>
<dbReference type="CDD" id="cd19499">
    <property type="entry name" value="RecA-like_ClpB_Hsp104-like"/>
    <property type="match status" value="1"/>
</dbReference>
<keyword evidence="1 5" id="KW-0677">Repeat</keyword>
<evidence type="ECO:0000256" key="1">
    <source>
        <dbReference type="ARBA" id="ARBA00022737"/>
    </source>
</evidence>
<dbReference type="GO" id="GO:0016887">
    <property type="term" value="F:ATP hydrolysis activity"/>
    <property type="evidence" value="ECO:0007669"/>
    <property type="project" value="InterPro"/>
</dbReference>
<dbReference type="Proteomes" id="UP000002333">
    <property type="component" value="Plasmid pCLJ"/>
</dbReference>
<dbReference type="InterPro" id="IPR003593">
    <property type="entry name" value="AAA+_ATPase"/>
</dbReference>
<keyword evidence="3" id="KW-0067">ATP-binding</keyword>
<dbReference type="Pfam" id="PF02861">
    <property type="entry name" value="Clp_N"/>
    <property type="match status" value="1"/>
</dbReference>
<evidence type="ECO:0000256" key="4">
    <source>
        <dbReference type="ARBA" id="ARBA00023186"/>
    </source>
</evidence>
<dbReference type="FunFam" id="3.40.50.300:FF:000010">
    <property type="entry name" value="Chaperone clpB 1, putative"/>
    <property type="match status" value="1"/>
</dbReference>
<keyword evidence="2" id="KW-0547">Nucleotide-binding</keyword>
<dbReference type="InterPro" id="IPR041546">
    <property type="entry name" value="ClpA/ClpB_AAA_lid"/>
</dbReference>
<reference evidence="8" key="2">
    <citation type="submission" date="2008-05" db="EMBL/GenBank/DDBJ databases">
        <title>Genome sequence of Clostridium botulinum Ba4 strain 657 plasmid pCLJ.</title>
        <authorList>
            <person name="Shrivastava S."/>
            <person name="Brown J.L."/>
            <person name="Bruce D."/>
            <person name="Detter C."/>
            <person name="Munk C."/>
            <person name="Smith L.A."/>
            <person name="Smith T.J."/>
            <person name="Sutton G."/>
            <person name="Brettin T.S."/>
        </authorList>
    </citation>
    <scope>NUCLEOTIDE SEQUENCE [LARGE SCALE GENOMIC DNA]</scope>
    <source>
        <strain evidence="8">657 / Type Ba4</strain>
        <plasmid evidence="8">pCLJ</plasmid>
    </source>
</reference>
<geneLocation type="plasmid" evidence="7 8">
    <name>pCLJ</name>
</geneLocation>
<evidence type="ECO:0000313" key="7">
    <source>
        <dbReference type="EMBL" id="ACQ51400.1"/>
    </source>
</evidence>
<dbReference type="PANTHER" id="PTHR11638">
    <property type="entry name" value="ATP-DEPENDENT CLP PROTEASE"/>
    <property type="match status" value="1"/>
</dbReference>
<dbReference type="SMART" id="SM00382">
    <property type="entry name" value="AAA"/>
    <property type="match status" value="2"/>
</dbReference>
<gene>
    <name evidence="7" type="ordered locus">CLJ_0018</name>
</gene>
<keyword evidence="4" id="KW-0143">Chaperone</keyword>
<dbReference type="InterPro" id="IPR050130">
    <property type="entry name" value="ClpA_ClpB"/>
</dbReference>
<evidence type="ECO:0000259" key="6">
    <source>
        <dbReference type="PROSITE" id="PS51903"/>
    </source>
</evidence>
<dbReference type="SUPFAM" id="SSF81923">
    <property type="entry name" value="Double Clp-N motif"/>
    <property type="match status" value="1"/>
</dbReference>
<dbReference type="InterPro" id="IPR004176">
    <property type="entry name" value="Clp_R_N"/>
</dbReference>